<name>A0A2T2XJY8_9FIRM</name>
<reference evidence="3 4" key="1">
    <citation type="journal article" date="2014" name="BMC Genomics">
        <title>Comparison of environmental and isolate Sulfobacillus genomes reveals diverse carbon, sulfur, nitrogen, and hydrogen metabolisms.</title>
        <authorList>
            <person name="Justice N.B."/>
            <person name="Norman A."/>
            <person name="Brown C.T."/>
            <person name="Singh A."/>
            <person name="Thomas B.C."/>
            <person name="Banfield J.F."/>
        </authorList>
    </citation>
    <scope>NUCLEOTIDE SEQUENCE [LARGE SCALE GENOMIC DNA]</scope>
    <source>
        <strain evidence="3">AMDSBA4</strain>
    </source>
</reference>
<organism evidence="3 4">
    <name type="scientific">Sulfobacillus benefaciens</name>
    <dbReference type="NCBI Taxonomy" id="453960"/>
    <lineage>
        <taxon>Bacteria</taxon>
        <taxon>Bacillati</taxon>
        <taxon>Bacillota</taxon>
        <taxon>Clostridia</taxon>
        <taxon>Eubacteriales</taxon>
        <taxon>Clostridiales Family XVII. Incertae Sedis</taxon>
        <taxon>Sulfobacillus</taxon>
    </lineage>
</organism>
<dbReference type="Pfam" id="PF01205">
    <property type="entry name" value="Impact_N"/>
    <property type="match status" value="1"/>
</dbReference>
<dbReference type="PANTHER" id="PTHR16301">
    <property type="entry name" value="IMPACT-RELATED"/>
    <property type="match status" value="1"/>
</dbReference>
<dbReference type="AlphaFoldDB" id="A0A2T2XJY8"/>
<protein>
    <submittedName>
        <fullName evidence="3">Xaa-Pro dipeptidase</fullName>
    </submittedName>
</protein>
<dbReference type="EMBL" id="PXYW01000006">
    <property type="protein sequence ID" value="PSR34799.1"/>
    <property type="molecule type" value="Genomic_DNA"/>
</dbReference>
<evidence type="ECO:0000256" key="1">
    <source>
        <dbReference type="ARBA" id="ARBA00007665"/>
    </source>
</evidence>
<dbReference type="Gene3D" id="3.30.230.30">
    <property type="entry name" value="Impact, N-terminal domain"/>
    <property type="match status" value="1"/>
</dbReference>
<dbReference type="GO" id="GO:0006446">
    <property type="term" value="P:regulation of translational initiation"/>
    <property type="evidence" value="ECO:0007669"/>
    <property type="project" value="TreeGrafter"/>
</dbReference>
<comment type="caution">
    <text evidence="3">The sequence shown here is derived from an EMBL/GenBank/DDBJ whole genome shotgun (WGS) entry which is preliminary data.</text>
</comment>
<accession>A0A2T2XJY8</accession>
<dbReference type="PANTHER" id="PTHR16301:SF20">
    <property type="entry name" value="IMPACT FAMILY MEMBER YIGZ"/>
    <property type="match status" value="1"/>
</dbReference>
<dbReference type="InterPro" id="IPR036956">
    <property type="entry name" value="Impact_N_sf"/>
</dbReference>
<dbReference type="SUPFAM" id="SSF54211">
    <property type="entry name" value="Ribosomal protein S5 domain 2-like"/>
    <property type="match status" value="1"/>
</dbReference>
<dbReference type="InterPro" id="IPR020568">
    <property type="entry name" value="Ribosomal_Su5_D2-typ_SF"/>
</dbReference>
<dbReference type="GO" id="GO:0005737">
    <property type="term" value="C:cytoplasm"/>
    <property type="evidence" value="ECO:0007669"/>
    <property type="project" value="TreeGrafter"/>
</dbReference>
<comment type="similarity">
    <text evidence="1">Belongs to the IMPACT family.</text>
</comment>
<dbReference type="InterPro" id="IPR001498">
    <property type="entry name" value="Impact_N"/>
</dbReference>
<dbReference type="InterPro" id="IPR023582">
    <property type="entry name" value="Impact"/>
</dbReference>
<evidence type="ECO:0000313" key="4">
    <source>
        <dbReference type="Proteomes" id="UP000242972"/>
    </source>
</evidence>
<evidence type="ECO:0000259" key="2">
    <source>
        <dbReference type="Pfam" id="PF01205"/>
    </source>
</evidence>
<proteinExistence type="inferred from homology"/>
<dbReference type="Proteomes" id="UP000242972">
    <property type="component" value="Unassembled WGS sequence"/>
</dbReference>
<evidence type="ECO:0000313" key="3">
    <source>
        <dbReference type="EMBL" id="PSR34799.1"/>
    </source>
</evidence>
<feature type="domain" description="Impact N-terminal" evidence="2">
    <location>
        <begin position="16"/>
        <end position="119"/>
    </location>
</feature>
<sequence length="207" mass="23285">MYKVPFISNSVSYDIKKSRFIGLTQHLSRMEQFHELMAQTKSDWPGATHYVWAYRLPNGIDKASDDGEPHGTAGLPLLNLLSHRNLYHTVLTVVRYFGGIKLGHGGLVHAYQKVGQLALDSTTWGVLVPALDVKMTVPYHTYNMVKNVLDNQTTNFHAVFDTEVTLSFRVIESQSNALFNRIQQITAGTAQLKLLNPLWDIMVNPTS</sequence>
<gene>
    <name evidence="3" type="ORF">C7B46_03560</name>
</gene>